<feature type="domain" description="Ionotropic glutamate receptor C-terminal" evidence="8">
    <location>
        <begin position="95"/>
        <end position="327"/>
    </location>
</feature>
<evidence type="ECO:0000256" key="3">
    <source>
        <dbReference type="ARBA" id="ARBA00022729"/>
    </source>
</evidence>
<dbReference type="Gene3D" id="3.40.190.10">
    <property type="entry name" value="Periplasmic binding protein-like II"/>
    <property type="match status" value="2"/>
</dbReference>
<dbReference type="InterPro" id="IPR001638">
    <property type="entry name" value="Solute-binding_3/MltF_N"/>
</dbReference>
<evidence type="ECO:0000313" key="10">
    <source>
        <dbReference type="Proteomes" id="UP000217209"/>
    </source>
</evidence>
<feature type="chain" id="PRO_5012207892" evidence="6">
    <location>
        <begin position="25"/>
        <end position="372"/>
    </location>
</feature>
<dbReference type="Proteomes" id="UP000217209">
    <property type="component" value="Chromosome"/>
</dbReference>
<evidence type="ECO:0000256" key="2">
    <source>
        <dbReference type="ARBA" id="ARBA00022448"/>
    </source>
</evidence>
<evidence type="ECO:0000256" key="4">
    <source>
        <dbReference type="RuleBase" id="RU003744"/>
    </source>
</evidence>
<evidence type="ECO:0000259" key="8">
    <source>
        <dbReference type="SMART" id="SM00079"/>
    </source>
</evidence>
<keyword evidence="3 6" id="KW-0732">Signal</keyword>
<evidence type="ECO:0000259" key="7">
    <source>
        <dbReference type="SMART" id="SM00062"/>
    </source>
</evidence>
<dbReference type="InterPro" id="IPR001320">
    <property type="entry name" value="Iontro_rcpt_C"/>
</dbReference>
<keyword evidence="2" id="KW-0813">Transport</keyword>
<evidence type="ECO:0000256" key="1">
    <source>
        <dbReference type="ARBA" id="ARBA00010333"/>
    </source>
</evidence>
<accession>A0A1Q2HZ56</accession>
<feature type="region of interest" description="Disordered" evidence="5">
    <location>
        <begin position="342"/>
        <end position="372"/>
    </location>
</feature>
<proteinExistence type="inferred from homology"/>
<feature type="compositionally biased region" description="Acidic residues" evidence="5">
    <location>
        <begin position="360"/>
        <end position="372"/>
    </location>
</feature>
<keyword evidence="10" id="KW-1185">Reference proteome</keyword>
<dbReference type="InterPro" id="IPR051455">
    <property type="entry name" value="Bact_solute-bind_prot3"/>
</dbReference>
<gene>
    <name evidence="9" type="primary">glnH4</name>
    <name evidence="9" type="ORF">CGLAU_10990</name>
</gene>
<dbReference type="InterPro" id="IPR018313">
    <property type="entry name" value="SBP_3_CS"/>
</dbReference>
<dbReference type="GO" id="GO:0006865">
    <property type="term" value="P:amino acid transport"/>
    <property type="evidence" value="ECO:0007669"/>
    <property type="project" value="TreeGrafter"/>
</dbReference>
<dbReference type="PANTHER" id="PTHR30085">
    <property type="entry name" value="AMINO ACID ABC TRANSPORTER PERMEASE"/>
    <property type="match status" value="1"/>
</dbReference>
<dbReference type="GO" id="GO:0015276">
    <property type="term" value="F:ligand-gated monoatomic ion channel activity"/>
    <property type="evidence" value="ECO:0007669"/>
    <property type="project" value="InterPro"/>
</dbReference>
<sequence precursor="true">MRGAALKRALVGSALAGCTLAGCAASPPPLPVEDPPLTYRVAPQPPGSELDPPGIPPEGNFTGGDGSWEWPGSLPPGSEEDREGPHMQRIRDRGRIIVGVDQSQYLLSYREPTQGDLRGFEVDLAREVAKDIFAPDDATADELKAAAAKVDFRFVEPSARAETLRAGDVDIVIRTMTITPERAELVDFSTPYLTSHVRVLAPRDRGIASVDDLRDRTICVVDGTNLVNLVRAEMPESHVLRTRSWSDCLMATQQFQADAVIGDDAVLAGMVAQDPLAQIFSDPLAEQLYAVGVPKGHDDLVRQVNYTIERVSRDGTWSRLYRQWLGNSLSNAWLPRRMYRDVSAEATSEAPTESPTESTTESETETATEEAS</sequence>
<protein>
    <submittedName>
        <fullName evidence="9">ABC transporter glutamine-binding protein GlnH</fullName>
    </submittedName>
</protein>
<feature type="region of interest" description="Disordered" evidence="5">
    <location>
        <begin position="24"/>
        <end position="88"/>
    </location>
</feature>
<dbReference type="SUPFAM" id="SSF53850">
    <property type="entry name" value="Periplasmic binding protein-like II"/>
    <property type="match status" value="1"/>
</dbReference>
<evidence type="ECO:0000313" key="9">
    <source>
        <dbReference type="EMBL" id="AQQ16132.1"/>
    </source>
</evidence>
<dbReference type="RefSeq" id="WP_095660725.1">
    <property type="nucleotide sequence ID" value="NZ_CP019688.1"/>
</dbReference>
<dbReference type="EMBL" id="CP019688">
    <property type="protein sequence ID" value="AQQ16132.1"/>
    <property type="molecule type" value="Genomic_DNA"/>
</dbReference>
<evidence type="ECO:0000256" key="6">
    <source>
        <dbReference type="SAM" id="SignalP"/>
    </source>
</evidence>
<dbReference type="SMART" id="SM00062">
    <property type="entry name" value="PBPb"/>
    <property type="match status" value="1"/>
</dbReference>
<dbReference type="GO" id="GO:0016020">
    <property type="term" value="C:membrane"/>
    <property type="evidence" value="ECO:0007669"/>
    <property type="project" value="InterPro"/>
</dbReference>
<dbReference type="PROSITE" id="PS51257">
    <property type="entry name" value="PROKAR_LIPOPROTEIN"/>
    <property type="match status" value="1"/>
</dbReference>
<dbReference type="CDD" id="cd13690">
    <property type="entry name" value="PBP2_GluB"/>
    <property type="match status" value="1"/>
</dbReference>
<comment type="similarity">
    <text evidence="1 4">Belongs to the bacterial solute-binding protein 3 family.</text>
</comment>
<dbReference type="Pfam" id="PF00497">
    <property type="entry name" value="SBP_bac_3"/>
    <property type="match status" value="1"/>
</dbReference>
<feature type="signal peptide" evidence="6">
    <location>
        <begin position="1"/>
        <end position="24"/>
    </location>
</feature>
<dbReference type="KEGG" id="cgv:CGLAU_10990"/>
<organism evidence="9 10">
    <name type="scientific">Corynebacterium glaucum</name>
    <dbReference type="NCBI Taxonomy" id="187491"/>
    <lineage>
        <taxon>Bacteria</taxon>
        <taxon>Bacillati</taxon>
        <taxon>Actinomycetota</taxon>
        <taxon>Actinomycetes</taxon>
        <taxon>Mycobacteriales</taxon>
        <taxon>Corynebacteriaceae</taxon>
        <taxon>Corynebacterium</taxon>
    </lineage>
</organism>
<feature type="compositionally biased region" description="Low complexity" evidence="5">
    <location>
        <begin position="344"/>
        <end position="359"/>
    </location>
</feature>
<dbReference type="PANTHER" id="PTHR30085:SF6">
    <property type="entry name" value="ABC TRANSPORTER GLUTAMINE-BINDING PROTEIN GLNH"/>
    <property type="match status" value="1"/>
</dbReference>
<evidence type="ECO:0000256" key="5">
    <source>
        <dbReference type="SAM" id="MobiDB-lite"/>
    </source>
</evidence>
<name>A0A1Q2HZ56_9CORY</name>
<dbReference type="OrthoDB" id="9807888at2"/>
<reference evidence="9 10" key="1">
    <citation type="submission" date="2016-12" db="EMBL/GenBank/DDBJ databases">
        <authorList>
            <person name="Song W.-J."/>
            <person name="Kurnit D.M."/>
        </authorList>
    </citation>
    <scope>NUCLEOTIDE SEQUENCE [LARGE SCALE GENOMIC DNA]</scope>
    <source>
        <strain evidence="9 10">DSM 30827</strain>
    </source>
</reference>
<dbReference type="GO" id="GO:0030288">
    <property type="term" value="C:outer membrane-bounded periplasmic space"/>
    <property type="evidence" value="ECO:0007669"/>
    <property type="project" value="TreeGrafter"/>
</dbReference>
<dbReference type="GO" id="GO:0005576">
    <property type="term" value="C:extracellular region"/>
    <property type="evidence" value="ECO:0007669"/>
    <property type="project" value="TreeGrafter"/>
</dbReference>
<dbReference type="SMART" id="SM00079">
    <property type="entry name" value="PBPe"/>
    <property type="match status" value="1"/>
</dbReference>
<feature type="domain" description="Solute-binding protein family 3/N-terminal" evidence="7">
    <location>
        <begin position="95"/>
        <end position="328"/>
    </location>
</feature>
<dbReference type="AlphaFoldDB" id="A0A1Q2HZ56"/>
<dbReference type="PROSITE" id="PS01039">
    <property type="entry name" value="SBP_BACTERIAL_3"/>
    <property type="match status" value="1"/>
</dbReference>